<feature type="region of interest" description="Disordered" evidence="4">
    <location>
        <begin position="434"/>
        <end position="465"/>
    </location>
</feature>
<gene>
    <name evidence="5" type="ORF">F6X51_15340</name>
</gene>
<dbReference type="GO" id="GO:0008483">
    <property type="term" value="F:transaminase activity"/>
    <property type="evidence" value="ECO:0007669"/>
    <property type="project" value="UniProtKB-KW"/>
</dbReference>
<organism evidence="5 6">
    <name type="scientific">Methylobacterium planeticum</name>
    <dbReference type="NCBI Taxonomy" id="2615211"/>
    <lineage>
        <taxon>Bacteria</taxon>
        <taxon>Pseudomonadati</taxon>
        <taxon>Pseudomonadota</taxon>
        <taxon>Alphaproteobacteria</taxon>
        <taxon>Hyphomicrobiales</taxon>
        <taxon>Methylobacteriaceae</taxon>
        <taxon>Methylobacterium</taxon>
    </lineage>
</organism>
<protein>
    <submittedName>
        <fullName evidence="5">Aminotransferase class III-fold pyridoxal phosphate-dependent enzyme</fullName>
    </submittedName>
</protein>
<comment type="caution">
    <text evidence="5">The sequence shown here is derived from an EMBL/GenBank/DDBJ whole genome shotgun (WGS) entry which is preliminary data.</text>
</comment>
<evidence type="ECO:0000313" key="6">
    <source>
        <dbReference type="Proteomes" id="UP000441523"/>
    </source>
</evidence>
<dbReference type="InterPro" id="IPR049704">
    <property type="entry name" value="Aminotrans_3_PPA_site"/>
</dbReference>
<dbReference type="SUPFAM" id="SSF53383">
    <property type="entry name" value="PLP-dependent transferases"/>
    <property type="match status" value="1"/>
</dbReference>
<name>A0A6N6MUY2_9HYPH</name>
<sequence length="465" mass="51085">MPPTLDRHIVPILFNDPANLSETATQHARDLAAIIVDPCVDTLASKPFLRAAREVADRYGAVLIFDEIISGFRIARGGIQEIHGVRPDLICLGKSVANGMPLSLVTGTRAVMSEFSRIWYGLTFEQETVSMAAGRACLSAIERLDAPKLIGSVGDELRSAYAALAQEIGIRTELIGPPQRLMPRFYDSQDFGPRTDQALRFVETLIGQRVLLCNAINLSLAHDERAVVWLVDAFRAALEQAARPIGAQAARPAHFHHKADIAPAVREIASTPGAPVRIRCRVRNTGQTVWRISGAGIGKVNLGLRLYDERRSVIDQNFRRHDLAAARWRGPAGRSRGFVNGSWLQTALSARPAAWIRNMRLGRQSAAITRPVAANQDPPDVQVGEELDLDFEIPAPSDVGHYLLEIDCVEEGVTWLKDVGSLAPTIALRVDDVSDGSGQCARLPRARPRRTTSSNHRHRSARMWN</sequence>
<dbReference type="PROSITE" id="PS00600">
    <property type="entry name" value="AA_TRANSFER_CLASS_3"/>
    <property type="match status" value="1"/>
</dbReference>
<evidence type="ECO:0000313" key="5">
    <source>
        <dbReference type="EMBL" id="KAB1072657.1"/>
    </source>
</evidence>
<keyword evidence="5" id="KW-0032">Aminotransferase</keyword>
<evidence type="ECO:0000256" key="2">
    <source>
        <dbReference type="ARBA" id="ARBA00022898"/>
    </source>
</evidence>
<evidence type="ECO:0000256" key="1">
    <source>
        <dbReference type="ARBA" id="ARBA00001933"/>
    </source>
</evidence>
<dbReference type="Gene3D" id="3.90.1150.10">
    <property type="entry name" value="Aspartate Aminotransferase, domain 1"/>
    <property type="match status" value="1"/>
</dbReference>
<keyword evidence="5" id="KW-0808">Transferase</keyword>
<accession>A0A6N6MUY2</accession>
<comment type="cofactor">
    <cofactor evidence="1">
        <name>pyridoxal 5'-phosphate</name>
        <dbReference type="ChEBI" id="CHEBI:597326"/>
    </cofactor>
</comment>
<keyword evidence="2 3" id="KW-0663">Pyridoxal phosphate</keyword>
<dbReference type="InterPro" id="IPR005814">
    <property type="entry name" value="Aminotrans_3"/>
</dbReference>
<evidence type="ECO:0000256" key="4">
    <source>
        <dbReference type="SAM" id="MobiDB-lite"/>
    </source>
</evidence>
<dbReference type="Proteomes" id="UP000441523">
    <property type="component" value="Unassembled WGS sequence"/>
</dbReference>
<dbReference type="AlphaFoldDB" id="A0A6N6MUY2"/>
<reference evidence="5 6" key="1">
    <citation type="submission" date="2019-09" db="EMBL/GenBank/DDBJ databases">
        <title>YIM 132548 draft genome.</title>
        <authorList>
            <person name="Jiang L."/>
        </authorList>
    </citation>
    <scope>NUCLEOTIDE SEQUENCE [LARGE SCALE GENOMIC DNA]</scope>
    <source>
        <strain evidence="5 6">YIM 132548</strain>
    </source>
</reference>
<dbReference type="InterPro" id="IPR015421">
    <property type="entry name" value="PyrdxlP-dep_Trfase_major"/>
</dbReference>
<dbReference type="GO" id="GO:0030170">
    <property type="term" value="F:pyridoxal phosphate binding"/>
    <property type="evidence" value="ECO:0007669"/>
    <property type="project" value="InterPro"/>
</dbReference>
<dbReference type="PANTHER" id="PTHR43713">
    <property type="entry name" value="GLUTAMATE-1-SEMIALDEHYDE 2,1-AMINOMUTASE"/>
    <property type="match status" value="1"/>
</dbReference>
<dbReference type="InterPro" id="IPR015422">
    <property type="entry name" value="PyrdxlP-dep_Trfase_small"/>
</dbReference>
<keyword evidence="6" id="KW-1185">Reference proteome</keyword>
<proteinExistence type="inferred from homology"/>
<dbReference type="Gene3D" id="3.40.640.10">
    <property type="entry name" value="Type I PLP-dependent aspartate aminotransferase-like (Major domain)"/>
    <property type="match status" value="1"/>
</dbReference>
<dbReference type="EMBL" id="VZZJ01000012">
    <property type="protein sequence ID" value="KAB1072657.1"/>
    <property type="molecule type" value="Genomic_DNA"/>
</dbReference>
<comment type="similarity">
    <text evidence="3">Belongs to the class-III pyridoxal-phosphate-dependent aminotransferase family.</text>
</comment>
<dbReference type="PANTHER" id="PTHR43713:SF3">
    <property type="entry name" value="GLUTAMATE-1-SEMIALDEHYDE 2,1-AMINOMUTASE 1, CHLOROPLASTIC-RELATED"/>
    <property type="match status" value="1"/>
</dbReference>
<evidence type="ECO:0000256" key="3">
    <source>
        <dbReference type="RuleBase" id="RU003560"/>
    </source>
</evidence>
<dbReference type="InterPro" id="IPR015424">
    <property type="entry name" value="PyrdxlP-dep_Trfase"/>
</dbReference>
<dbReference type="Pfam" id="PF00202">
    <property type="entry name" value="Aminotran_3"/>
    <property type="match status" value="1"/>
</dbReference>
<feature type="compositionally biased region" description="Basic residues" evidence="4">
    <location>
        <begin position="444"/>
        <end position="465"/>
    </location>
</feature>